<proteinExistence type="predicted"/>
<organism evidence="2 3">
    <name type="scientific">Dermacoccus abyssi</name>
    <dbReference type="NCBI Taxonomy" id="322596"/>
    <lineage>
        <taxon>Bacteria</taxon>
        <taxon>Bacillati</taxon>
        <taxon>Actinomycetota</taxon>
        <taxon>Actinomycetes</taxon>
        <taxon>Micrococcales</taxon>
        <taxon>Dermacoccaceae</taxon>
        <taxon>Dermacoccus</taxon>
    </lineage>
</organism>
<protein>
    <submittedName>
        <fullName evidence="2">DUF4031 domain-containing protein</fullName>
    </submittedName>
</protein>
<evidence type="ECO:0000313" key="3">
    <source>
        <dbReference type="Proteomes" id="UP000285376"/>
    </source>
</evidence>
<dbReference type="Pfam" id="PF13223">
    <property type="entry name" value="DUF4031"/>
    <property type="match status" value="1"/>
</dbReference>
<feature type="domain" description="DUF4031" evidence="1">
    <location>
        <begin position="3"/>
        <end position="77"/>
    </location>
</feature>
<evidence type="ECO:0000313" key="2">
    <source>
        <dbReference type="EMBL" id="RHW48149.1"/>
    </source>
</evidence>
<reference evidence="2 3" key="1">
    <citation type="submission" date="2018-08" db="EMBL/GenBank/DDBJ databases">
        <title>Whole genome sequence analysis of Dermacoccus abyssi bacteria isolated from Deep Mariana trench Micromonospora spp reveals genes involved in the environmental adaptation and production of secondary metabolites.</title>
        <authorList>
            <person name="Abdel-Mageed W.M."/>
            <person name="Lehri B."/>
            <person name="Nouioui I."/>
            <person name="Goodfellow I."/>
            <person name="Jaspars M."/>
            <person name="Karlyshev A."/>
        </authorList>
    </citation>
    <scope>NUCLEOTIDE SEQUENCE [LARGE SCALE GENOMIC DNA]</scope>
    <source>
        <strain evidence="2 3">MT1.1</strain>
    </source>
</reference>
<name>A0A417ZBX2_9MICO</name>
<accession>A0A417ZBX2</accession>
<sequence length="87" mass="9612">MAVLIDPPAWPAWGTVFSHLVSDVSLDELHAFAAAHDVPRAAFDHDHYDVPARRYDDLVAGGAEPVRGTELVRRLIASGLRVRARDR</sequence>
<dbReference type="Proteomes" id="UP000285376">
    <property type="component" value="Unassembled WGS sequence"/>
</dbReference>
<comment type="caution">
    <text evidence="2">The sequence shown here is derived from an EMBL/GenBank/DDBJ whole genome shotgun (WGS) entry which is preliminary data.</text>
</comment>
<gene>
    <name evidence="2" type="ORF">D1832_01610</name>
</gene>
<dbReference type="InterPro" id="IPR025109">
    <property type="entry name" value="DUF4031"/>
</dbReference>
<dbReference type="EMBL" id="QWLM01000001">
    <property type="protein sequence ID" value="RHW48149.1"/>
    <property type="molecule type" value="Genomic_DNA"/>
</dbReference>
<dbReference type="AlphaFoldDB" id="A0A417ZBX2"/>
<evidence type="ECO:0000259" key="1">
    <source>
        <dbReference type="Pfam" id="PF13223"/>
    </source>
</evidence>